<feature type="region of interest" description="Disordered" evidence="1">
    <location>
        <begin position="114"/>
        <end position="242"/>
    </location>
</feature>
<dbReference type="Proteomes" id="UP001201980">
    <property type="component" value="Unassembled WGS sequence"/>
</dbReference>
<sequence>MGLPSVRRRPRLLDVLFFATSVSAAVTLSSFQFIASDGVPLGCIIAYNTPLTGCSEDDFESGSTCSDSCIRSIERATANLASACESVDPADGSLLDLAVSGELLDVLCPNSDDLPATTSSGASSTTTSSRVTTTTLRFTTIPTSSSRTSTTLSSSSSTPFAADPPQSETTTAAPSTTATVGNGGDDGQQTTTLTDPSSIVTATSTQGEDNAQETQDFPGGAGGGSPFDAVQASSDGSPTARKGASSIATLAMVMGGAVAAAMFAL</sequence>
<proteinExistence type="predicted"/>
<evidence type="ECO:0000313" key="3">
    <source>
        <dbReference type="Proteomes" id="UP001201980"/>
    </source>
</evidence>
<dbReference type="EMBL" id="JAKWBI020000432">
    <property type="protein sequence ID" value="KAJ2895060.1"/>
    <property type="molecule type" value="Genomic_DNA"/>
</dbReference>
<feature type="compositionally biased region" description="Polar residues" evidence="1">
    <location>
        <begin position="196"/>
        <end position="215"/>
    </location>
</feature>
<evidence type="ECO:0000256" key="1">
    <source>
        <dbReference type="SAM" id="MobiDB-lite"/>
    </source>
</evidence>
<feature type="compositionally biased region" description="Low complexity" evidence="1">
    <location>
        <begin position="169"/>
        <end position="179"/>
    </location>
</feature>
<comment type="caution">
    <text evidence="2">The sequence shown here is derived from an EMBL/GenBank/DDBJ whole genome shotgun (WGS) entry which is preliminary data.</text>
</comment>
<dbReference type="AlphaFoldDB" id="A0AAD5WN72"/>
<keyword evidence="3" id="KW-1185">Reference proteome</keyword>
<protein>
    <submittedName>
        <fullName evidence="2">Uncharacterized protein</fullName>
    </submittedName>
</protein>
<name>A0AAD5WN72_9PEZI</name>
<organism evidence="2 3">
    <name type="scientific">Zalerion maritima</name>
    <dbReference type="NCBI Taxonomy" id="339359"/>
    <lineage>
        <taxon>Eukaryota</taxon>
        <taxon>Fungi</taxon>
        <taxon>Dikarya</taxon>
        <taxon>Ascomycota</taxon>
        <taxon>Pezizomycotina</taxon>
        <taxon>Sordariomycetes</taxon>
        <taxon>Lulworthiomycetidae</taxon>
        <taxon>Lulworthiales</taxon>
        <taxon>Lulworthiaceae</taxon>
        <taxon>Zalerion</taxon>
    </lineage>
</organism>
<feature type="compositionally biased region" description="Low complexity" evidence="1">
    <location>
        <begin position="117"/>
        <end position="158"/>
    </location>
</feature>
<gene>
    <name evidence="2" type="ORF">MKZ38_006967</name>
</gene>
<evidence type="ECO:0000313" key="2">
    <source>
        <dbReference type="EMBL" id="KAJ2895060.1"/>
    </source>
</evidence>
<reference evidence="2" key="1">
    <citation type="submission" date="2022-07" db="EMBL/GenBank/DDBJ databases">
        <title>Draft genome sequence of Zalerion maritima ATCC 34329, a (micro)plastics degrading marine fungus.</title>
        <authorList>
            <person name="Paco A."/>
            <person name="Goncalves M.F.M."/>
            <person name="Rocha-Santos T.A.P."/>
            <person name="Alves A."/>
        </authorList>
    </citation>
    <scope>NUCLEOTIDE SEQUENCE</scope>
    <source>
        <strain evidence="2">ATCC 34329</strain>
    </source>
</reference>
<accession>A0AAD5WN72</accession>